<evidence type="ECO:0000313" key="3">
    <source>
        <dbReference type="Proteomes" id="UP000261828"/>
    </source>
</evidence>
<dbReference type="InterPro" id="IPR000182">
    <property type="entry name" value="GNAT_dom"/>
</dbReference>
<dbReference type="InterPro" id="IPR016181">
    <property type="entry name" value="Acyl_CoA_acyltransferase"/>
</dbReference>
<evidence type="ECO:0000259" key="1">
    <source>
        <dbReference type="Pfam" id="PF13302"/>
    </source>
</evidence>
<protein>
    <submittedName>
        <fullName evidence="2">N-acetyltransferase</fullName>
    </submittedName>
</protein>
<accession>A0A371JRF8</accession>
<dbReference type="AlphaFoldDB" id="A0A371JRF8"/>
<evidence type="ECO:0000313" key="2">
    <source>
        <dbReference type="EMBL" id="RDY60098.1"/>
    </source>
</evidence>
<gene>
    <name evidence="2" type="ORF">DX873_12260</name>
</gene>
<dbReference type="PANTHER" id="PTHR43610">
    <property type="entry name" value="BLL6696 PROTEIN"/>
    <property type="match status" value="1"/>
</dbReference>
<feature type="domain" description="N-acetyltransferase" evidence="1">
    <location>
        <begin position="15"/>
        <end position="154"/>
    </location>
</feature>
<comment type="caution">
    <text evidence="2">The sequence shown here is derived from an EMBL/GenBank/DDBJ whole genome shotgun (WGS) entry which is preliminary data.</text>
</comment>
<keyword evidence="3" id="KW-1185">Reference proteome</keyword>
<proteinExistence type="predicted"/>
<name>A0A371JRF8_9FLAO</name>
<dbReference type="RefSeq" id="WP_116184707.1">
    <property type="nucleotide sequence ID" value="NZ_QTJX01000002.1"/>
</dbReference>
<dbReference type="GO" id="GO:0016747">
    <property type="term" value="F:acyltransferase activity, transferring groups other than amino-acyl groups"/>
    <property type="evidence" value="ECO:0007669"/>
    <property type="project" value="InterPro"/>
</dbReference>
<keyword evidence="2" id="KW-0808">Transferase</keyword>
<sequence length="197" mass="22985">MSFNFTKDYVLENDRVRLVPLEEEHFELLQDIAREKELWTYFLGKSNGYADFERYVKNALEGRTAKKEYSFAVFDKRHKKYAGSTRFFDYDADLNTIRLGYTWYGKDFRGSGLNKNCKYLLFRFAFEQMGFERIGLGAHAENKVSLAAMRSVGCIQEGVVRNLFPSIRGQGRSHAVLLGILKKEWFNTAKENLKNKL</sequence>
<dbReference type="OrthoDB" id="9795199at2"/>
<dbReference type="PANTHER" id="PTHR43610:SF1">
    <property type="entry name" value="N-ACETYLTRANSFERASE DOMAIN-CONTAINING PROTEIN"/>
    <property type="match status" value="1"/>
</dbReference>
<dbReference type="Pfam" id="PF13302">
    <property type="entry name" value="Acetyltransf_3"/>
    <property type="match status" value="1"/>
</dbReference>
<dbReference type="EMBL" id="QTJX01000002">
    <property type="protein sequence ID" value="RDY60098.1"/>
    <property type="molecule type" value="Genomic_DNA"/>
</dbReference>
<reference evidence="2 3" key="1">
    <citation type="submission" date="2018-08" db="EMBL/GenBank/DDBJ databases">
        <title>Muricauda nanhaiensis sp. nov., isolated from seawater of the South China Sea.</title>
        <authorList>
            <person name="Dang Y."/>
        </authorList>
    </citation>
    <scope>NUCLEOTIDE SEQUENCE [LARGE SCALE GENOMIC DNA]</scope>
    <source>
        <strain evidence="2 3">SM1704</strain>
    </source>
</reference>
<organism evidence="2 3">
    <name type="scientific">Flagellimonas nanhaiensis</name>
    <dbReference type="NCBI Taxonomy" id="2292706"/>
    <lineage>
        <taxon>Bacteria</taxon>
        <taxon>Pseudomonadati</taxon>
        <taxon>Bacteroidota</taxon>
        <taxon>Flavobacteriia</taxon>
        <taxon>Flavobacteriales</taxon>
        <taxon>Flavobacteriaceae</taxon>
        <taxon>Flagellimonas</taxon>
    </lineage>
</organism>
<dbReference type="Gene3D" id="3.40.630.30">
    <property type="match status" value="1"/>
</dbReference>
<dbReference type="Proteomes" id="UP000261828">
    <property type="component" value="Unassembled WGS sequence"/>
</dbReference>
<dbReference type="SUPFAM" id="SSF55729">
    <property type="entry name" value="Acyl-CoA N-acyltransferases (Nat)"/>
    <property type="match status" value="1"/>
</dbReference>